<keyword evidence="6" id="KW-1185">Reference proteome</keyword>
<accession>A0A0D0C2S8</accession>
<dbReference type="Gene3D" id="2.40.40.10">
    <property type="entry name" value="RlpA-like domain"/>
    <property type="match status" value="1"/>
</dbReference>
<dbReference type="GO" id="GO:0050832">
    <property type="term" value="P:defense response to fungus"/>
    <property type="evidence" value="ECO:0007669"/>
    <property type="project" value="InterPro"/>
</dbReference>
<feature type="signal peptide" evidence="3">
    <location>
        <begin position="1"/>
        <end position="20"/>
    </location>
</feature>
<name>A0A0D0C2S8_9AGAR</name>
<dbReference type="OrthoDB" id="406505at2759"/>
<reference evidence="5 6" key="1">
    <citation type="submission" date="2014-04" db="EMBL/GenBank/DDBJ databases">
        <title>Evolutionary Origins and Diversification of the Mycorrhizal Mutualists.</title>
        <authorList>
            <consortium name="DOE Joint Genome Institute"/>
            <consortium name="Mycorrhizal Genomics Consortium"/>
            <person name="Kohler A."/>
            <person name="Kuo A."/>
            <person name="Nagy L.G."/>
            <person name="Floudas D."/>
            <person name="Copeland A."/>
            <person name="Barry K.W."/>
            <person name="Cichocki N."/>
            <person name="Veneault-Fourrey C."/>
            <person name="LaButti K."/>
            <person name="Lindquist E.A."/>
            <person name="Lipzen A."/>
            <person name="Lundell T."/>
            <person name="Morin E."/>
            <person name="Murat C."/>
            <person name="Riley R."/>
            <person name="Ohm R."/>
            <person name="Sun H."/>
            <person name="Tunlid A."/>
            <person name="Henrissat B."/>
            <person name="Grigoriev I.V."/>
            <person name="Hibbett D.S."/>
            <person name="Martin F."/>
        </authorList>
    </citation>
    <scope>NUCLEOTIDE SEQUENCE [LARGE SCALE GENOMIC DNA]</scope>
    <source>
        <strain evidence="5 6">FD-317 M1</strain>
    </source>
</reference>
<feature type="region of interest" description="Disordered" evidence="2">
    <location>
        <begin position="138"/>
        <end position="176"/>
    </location>
</feature>
<feature type="compositionally biased region" description="Low complexity" evidence="2">
    <location>
        <begin position="106"/>
        <end position="123"/>
    </location>
</feature>
<evidence type="ECO:0000256" key="2">
    <source>
        <dbReference type="SAM" id="MobiDB-lite"/>
    </source>
</evidence>
<feature type="chain" id="PRO_5002208111" description="Barwin domain-containing protein" evidence="3">
    <location>
        <begin position="21"/>
        <end position="276"/>
    </location>
</feature>
<evidence type="ECO:0000259" key="4">
    <source>
        <dbReference type="Pfam" id="PF00967"/>
    </source>
</evidence>
<dbReference type="GO" id="GO:0042742">
    <property type="term" value="P:defense response to bacterium"/>
    <property type="evidence" value="ECO:0007669"/>
    <property type="project" value="InterPro"/>
</dbReference>
<keyword evidence="1 3" id="KW-0732">Signal</keyword>
<feature type="domain" description="Barwin" evidence="4">
    <location>
        <begin position="207"/>
        <end position="267"/>
    </location>
</feature>
<gene>
    <name evidence="5" type="ORF">GYMLUDRAFT_72655</name>
</gene>
<dbReference type="InterPro" id="IPR036908">
    <property type="entry name" value="RlpA-like_sf"/>
</dbReference>
<organism evidence="5 6">
    <name type="scientific">Collybiopsis luxurians FD-317 M1</name>
    <dbReference type="NCBI Taxonomy" id="944289"/>
    <lineage>
        <taxon>Eukaryota</taxon>
        <taxon>Fungi</taxon>
        <taxon>Dikarya</taxon>
        <taxon>Basidiomycota</taxon>
        <taxon>Agaricomycotina</taxon>
        <taxon>Agaricomycetes</taxon>
        <taxon>Agaricomycetidae</taxon>
        <taxon>Agaricales</taxon>
        <taxon>Marasmiineae</taxon>
        <taxon>Omphalotaceae</taxon>
        <taxon>Collybiopsis</taxon>
        <taxon>Collybiopsis luxurians</taxon>
    </lineage>
</organism>
<protein>
    <recommendedName>
        <fullName evidence="4">Barwin domain-containing protein</fullName>
    </recommendedName>
</protein>
<feature type="region of interest" description="Disordered" evidence="2">
    <location>
        <begin position="100"/>
        <end position="123"/>
    </location>
</feature>
<dbReference type="PANTHER" id="PTHR31836:SF24">
    <property type="entry name" value="RLPA-LIKE PROTEIN DOUBLE-PSI BETA-BARREL DOMAIN-CONTAINING PROTEIN"/>
    <property type="match status" value="1"/>
</dbReference>
<dbReference type="InterPro" id="IPR051477">
    <property type="entry name" value="Expansin_CellWall"/>
</dbReference>
<sequence length="276" mass="28486">MFSFSLVTATLAISALSASARVLPRHRAIAAREVTVPSTYDQNYLEDYFTYHARYLALGCQYNHGNDFFDACCHPLLKNETLSDREARCTPDPTVLSSVSASLEGVTSTDSTPSSTADATTPTVTAAATTTPVIAQNVAAPSSSSQDAPSSSADTESSSSDASTPTSSSASASSTSSVQTGGFGTFFYQNGVAGACGTVHSDSDYVFAMDSAIYSQSICGKSVTITNTANGKSVTGVVADECPTCNNANSIDMSLAAFQAIGALSTGLLDITWVWA</sequence>
<evidence type="ECO:0000313" key="6">
    <source>
        <dbReference type="Proteomes" id="UP000053593"/>
    </source>
</evidence>
<dbReference type="AlphaFoldDB" id="A0A0D0C2S8"/>
<dbReference type="InterPro" id="IPR001153">
    <property type="entry name" value="Barwin_dom"/>
</dbReference>
<dbReference type="EMBL" id="KN834767">
    <property type="protein sequence ID" value="KIK62421.1"/>
    <property type="molecule type" value="Genomic_DNA"/>
</dbReference>
<dbReference type="CDD" id="cd22191">
    <property type="entry name" value="DPBB_RlpA_EXP_N-like"/>
    <property type="match status" value="1"/>
</dbReference>
<dbReference type="Proteomes" id="UP000053593">
    <property type="component" value="Unassembled WGS sequence"/>
</dbReference>
<evidence type="ECO:0000313" key="5">
    <source>
        <dbReference type="EMBL" id="KIK62421.1"/>
    </source>
</evidence>
<dbReference type="HOGENOM" id="CLU_046371_0_0_1"/>
<dbReference type="Pfam" id="PF00967">
    <property type="entry name" value="Barwin"/>
    <property type="match status" value="1"/>
</dbReference>
<dbReference type="SUPFAM" id="SSF50685">
    <property type="entry name" value="Barwin-like endoglucanases"/>
    <property type="match status" value="1"/>
</dbReference>
<evidence type="ECO:0000256" key="3">
    <source>
        <dbReference type="SAM" id="SignalP"/>
    </source>
</evidence>
<proteinExistence type="predicted"/>
<dbReference type="PANTHER" id="PTHR31836">
    <property type="match status" value="1"/>
</dbReference>
<evidence type="ECO:0000256" key="1">
    <source>
        <dbReference type="ARBA" id="ARBA00022729"/>
    </source>
</evidence>